<dbReference type="AlphaFoldDB" id="A0A0R3S2D9"/>
<evidence type="ECO:0000313" key="2">
    <source>
        <dbReference type="WBParaSite" id="EEL_0000887001-mRNA-1"/>
    </source>
</evidence>
<protein>
    <submittedName>
        <fullName evidence="2">Ras-associating domain-containing protein</fullName>
    </submittedName>
</protein>
<keyword evidence="1" id="KW-1185">Reference proteome</keyword>
<proteinExistence type="predicted"/>
<evidence type="ECO:0000313" key="1">
    <source>
        <dbReference type="Proteomes" id="UP000050640"/>
    </source>
</evidence>
<accession>A0A0R3S2D9</accession>
<reference evidence="2" key="1">
    <citation type="submission" date="2017-02" db="UniProtKB">
        <authorList>
            <consortium name="WormBaseParasite"/>
        </authorList>
    </citation>
    <scope>IDENTIFICATION</scope>
</reference>
<organism evidence="1 2">
    <name type="scientific">Elaeophora elaphi</name>
    <dbReference type="NCBI Taxonomy" id="1147741"/>
    <lineage>
        <taxon>Eukaryota</taxon>
        <taxon>Metazoa</taxon>
        <taxon>Ecdysozoa</taxon>
        <taxon>Nematoda</taxon>
        <taxon>Chromadorea</taxon>
        <taxon>Rhabditida</taxon>
        <taxon>Spirurina</taxon>
        <taxon>Spiruromorpha</taxon>
        <taxon>Filarioidea</taxon>
        <taxon>Onchocercidae</taxon>
        <taxon>Elaeophora</taxon>
    </lineage>
</organism>
<dbReference type="Proteomes" id="UP000050640">
    <property type="component" value="Unplaced"/>
</dbReference>
<sequence>CIFDIFQNKDDLGEREGKQQSAFLILQILFRDILSRICFCSIARRPEVKSQMYGGNHLQLTRMIAIEPSNIMLTQAFGNNFHFLIKSIEEEPHLAPIVQPEDSDNIC</sequence>
<dbReference type="WBParaSite" id="EEL_0000887001-mRNA-1">
    <property type="protein sequence ID" value="EEL_0000887001-mRNA-1"/>
    <property type="gene ID" value="EEL_0000887001"/>
</dbReference>
<name>A0A0R3S2D9_9BILA</name>